<comment type="similarity">
    <text evidence="1">Belongs to the protein kinase superfamily. ADCK protein kinase family.</text>
</comment>
<dbReference type="InterPro" id="IPR011009">
    <property type="entry name" value="Kinase-like_dom_sf"/>
</dbReference>
<gene>
    <name evidence="4" type="primary">aarF</name>
    <name evidence="4" type="ORF">AHIS1636_25390</name>
</gene>
<comment type="caution">
    <text evidence="4">The sequence shown here is derived from an EMBL/GenBank/DDBJ whole genome shotgun (WGS) entry which is preliminary data.</text>
</comment>
<feature type="transmembrane region" description="Helical" evidence="2">
    <location>
        <begin position="494"/>
        <end position="512"/>
    </location>
</feature>
<name>A0ABQ5MVT9_9MICC</name>
<proteinExistence type="inferred from homology"/>
<dbReference type="PANTHER" id="PTHR10566:SF113">
    <property type="entry name" value="PROTEIN ACTIVITY OF BC1 COMPLEX KINASE 7, CHLOROPLASTIC"/>
    <property type="match status" value="1"/>
</dbReference>
<evidence type="ECO:0000259" key="3">
    <source>
        <dbReference type="Pfam" id="PF03109"/>
    </source>
</evidence>
<reference evidence="4 5" key="1">
    <citation type="journal article" date="2023" name="Int. J. Syst. Evol. Microbiol.">
        <title>Arthrobacter mangrovi sp. nov., an actinobacterium isolated from the rhizosphere of a mangrove.</title>
        <authorList>
            <person name="Hamada M."/>
            <person name="Saitou S."/>
            <person name="Enomoto N."/>
            <person name="Nanri K."/>
            <person name="Hidaka K."/>
            <person name="Miura T."/>
            <person name="Tamura T."/>
        </authorList>
    </citation>
    <scope>NUCLEOTIDE SEQUENCE [LARGE SCALE GENOMIC DNA]</scope>
    <source>
        <strain evidence="4 5">NBRC 112813</strain>
    </source>
</reference>
<feature type="domain" description="ABC1 atypical kinase-like" evidence="3">
    <location>
        <begin position="91"/>
        <end position="332"/>
    </location>
</feature>
<keyword evidence="2" id="KW-0812">Transmembrane</keyword>
<dbReference type="RefSeq" id="WP_264796196.1">
    <property type="nucleotide sequence ID" value="NZ_BRVS01000012.1"/>
</dbReference>
<evidence type="ECO:0000256" key="1">
    <source>
        <dbReference type="ARBA" id="ARBA00009670"/>
    </source>
</evidence>
<keyword evidence="2" id="KW-1133">Transmembrane helix</keyword>
<dbReference type="SUPFAM" id="SSF56112">
    <property type="entry name" value="Protein kinase-like (PK-like)"/>
    <property type="match status" value="1"/>
</dbReference>
<dbReference type="Pfam" id="PF03109">
    <property type="entry name" value="ABC1"/>
    <property type="match status" value="1"/>
</dbReference>
<keyword evidence="5" id="KW-1185">Reference proteome</keyword>
<evidence type="ECO:0000313" key="5">
    <source>
        <dbReference type="Proteomes" id="UP001209654"/>
    </source>
</evidence>
<dbReference type="PANTHER" id="PTHR10566">
    <property type="entry name" value="CHAPERONE-ACTIVITY OF BC1 COMPLEX CABC1 -RELATED"/>
    <property type="match status" value="1"/>
</dbReference>
<dbReference type="Proteomes" id="UP001209654">
    <property type="component" value="Unassembled WGS sequence"/>
</dbReference>
<accession>A0ABQ5MVT9</accession>
<evidence type="ECO:0000313" key="4">
    <source>
        <dbReference type="EMBL" id="GLB68097.1"/>
    </source>
</evidence>
<dbReference type="InterPro" id="IPR004147">
    <property type="entry name" value="ABC1_dom"/>
</dbReference>
<organism evidence="4 5">
    <name type="scientific">Arthrobacter mangrovi</name>
    <dbReference type="NCBI Taxonomy" id="2966350"/>
    <lineage>
        <taxon>Bacteria</taxon>
        <taxon>Bacillati</taxon>
        <taxon>Actinomycetota</taxon>
        <taxon>Actinomycetes</taxon>
        <taxon>Micrococcales</taxon>
        <taxon>Micrococcaceae</taxon>
        <taxon>Arthrobacter</taxon>
    </lineage>
</organism>
<evidence type="ECO:0000256" key="2">
    <source>
        <dbReference type="SAM" id="Phobius"/>
    </source>
</evidence>
<feature type="transmembrane region" description="Helical" evidence="2">
    <location>
        <begin position="524"/>
        <end position="542"/>
    </location>
</feature>
<dbReference type="CDD" id="cd05121">
    <property type="entry name" value="ABC1_ADCK3-like"/>
    <property type="match status" value="1"/>
</dbReference>
<dbReference type="EMBL" id="BRVS01000012">
    <property type="protein sequence ID" value="GLB68097.1"/>
    <property type="molecule type" value="Genomic_DNA"/>
</dbReference>
<protein>
    <recommendedName>
        <fullName evidence="3">ABC1 atypical kinase-like domain-containing protein</fullName>
    </recommendedName>
</protein>
<sequence>MSARRDRFREIVETLSSQGLGFALGYLGLDRHFPFDGYAPFTRHPLRDRAALPERIRLTLERLGAVYIKFGQIMSTRSDILPPDYAAELGKLQDASPPVPAGDIRSVIADELTGAGNLLPGLEDAPLATGSIGQAHMAQLGGMEVVVKVRRPGVVEQVNLDLEIMEELAKRAEQASTAAAQYRVSDFVDEFSQTLRAELDYLQEAHNAEQFAENFASDSRVHIPKVFWEATTTRVLTLERISGIKINDVRALEEAGHDPRVLAGKAASVLLKMVFEDGFFHADPHPGNFFIEADGRLGVIDFGMVGRIPDTLKARLVKMLLAVVEQDAPRLTDALVQMCGTSSTRSAPGLEADIARLLDRYAGRPVAEIPVVPIITQVVGLLRQHQLRLPRETALLLKMLIMADGLGKQLDPGFEIMTELEPFARRVMLESFTPAAIAERLKQLGSDALRMGADAPALVRRAAELLERGGIDVHLRTSELEPIVARLERSGNRIVAGLLAAALINAIGELVAGQPAQWRNWPKALFSAGIGGVGALGGYLVWSSRRRP</sequence>
<dbReference type="InterPro" id="IPR050154">
    <property type="entry name" value="UbiB_kinase"/>
</dbReference>
<keyword evidence="2" id="KW-0472">Membrane</keyword>